<evidence type="ECO:0000313" key="5">
    <source>
        <dbReference type="EMBL" id="WOT06433.1"/>
    </source>
</evidence>
<organism evidence="5 6">
    <name type="scientific">Shewanella youngdeokensis</name>
    <dbReference type="NCBI Taxonomy" id="2999068"/>
    <lineage>
        <taxon>Bacteria</taxon>
        <taxon>Pseudomonadati</taxon>
        <taxon>Pseudomonadota</taxon>
        <taxon>Gammaproteobacteria</taxon>
        <taxon>Alteromonadales</taxon>
        <taxon>Shewanellaceae</taxon>
        <taxon>Shewanella</taxon>
    </lineage>
</organism>
<comment type="similarity">
    <text evidence="1">Belongs to the intimin/invasin family.</text>
</comment>
<reference evidence="5 6" key="1">
    <citation type="submission" date="2023-10" db="EMBL/GenBank/DDBJ databases">
        <title>Complete genome sequence of Shewanella sp. DAU334.</title>
        <authorList>
            <person name="Lee Y.-S."/>
            <person name="Jeong H.-R."/>
            <person name="Hwang E.-J."/>
            <person name="Choi Y.-L."/>
            <person name="Kim G.-D."/>
        </authorList>
    </citation>
    <scope>NUCLEOTIDE SEQUENCE [LARGE SCALE GENOMIC DNA]</scope>
    <source>
        <strain evidence="5 6">DAU334</strain>
    </source>
</reference>
<dbReference type="EMBL" id="CP136522">
    <property type="protein sequence ID" value="WOT06433.1"/>
    <property type="molecule type" value="Genomic_DNA"/>
</dbReference>
<feature type="domain" description="Big-1" evidence="4">
    <location>
        <begin position="375"/>
        <end position="482"/>
    </location>
</feature>
<dbReference type="InterPro" id="IPR008964">
    <property type="entry name" value="Invasin/intimin_cell_adhesion"/>
</dbReference>
<gene>
    <name evidence="5" type="ORF">RGE70_06585</name>
</gene>
<dbReference type="RefSeq" id="WP_310470707.1">
    <property type="nucleotide sequence ID" value="NZ_CP136522.1"/>
</dbReference>
<feature type="chain" id="PRO_5045702317" evidence="3">
    <location>
        <begin position="20"/>
        <end position="1219"/>
    </location>
</feature>
<feature type="region of interest" description="Disordered" evidence="2">
    <location>
        <begin position="906"/>
        <end position="927"/>
    </location>
</feature>
<evidence type="ECO:0000256" key="3">
    <source>
        <dbReference type="SAM" id="SignalP"/>
    </source>
</evidence>
<proteinExistence type="inferred from homology"/>
<dbReference type="InterPro" id="IPR003344">
    <property type="entry name" value="Big_1_dom"/>
</dbReference>
<sequence length="1219" mass="124995">MKSACSVFFAVIWSLILVGCSGGGSIGSDDEDPGTEPTDVVSVSLAISNTEINVANPATITATVTGSVSGAIANTLVTFTLNDSALGTFDPESGTALTNSEGVATIELATLDIEGAGTLYATVSDSGTSDSVDFKMAGDGGTADNGNKLTLDLTDTTGNTITTISQALPGKVQVLYTNSANEALVNEVVTFTSTLGQFNPESGTALTDDTGLAVITLNAGSIEGAAIVTAQAGVLSTSLGFYTAGDEVEITPIDAYTLTLTIEDTVGDELREISSASPGQVIATLTKDGVLAPFETISFSVTGEGTINPSSGTALTNNSGQAVVNLVTGAVAGAGTISATFTLDSEFIEDDFSYSVVGDAPGGDGEANTLDIVLTNSITTGQTSTVSAAEPGRVNVTLTDKDGAPIAGEVISFSSTLGSFLPSSGTALTDSIGGASIILSAGSIEGAGEVTASFGDTEAKLGFQTAGDEIDPVEASPEIEFNLYNCNDAASWDKALKNFEVCSVTDNITNDSPGIIGATVTRSGSTQPLQQILVSAATTLGAVSPASGTAITNADGKAVLDLYADGDVGAGEVSLKVQDITSTKAFEIGRVDISLTIETEAGTDVIPAGGSTIIEVTVFDADGSLSTGQPFQLEFTSECVTANTAFIDTPVVTNAGKGYATYRAAGCEGVDAITVSAVTGGSSVSASTNVTVDSVAVGAIQYVSSVPQLLALRGTGGLSGAGTRSETSIVSFKLLDESNQPAPNELVCFELSTDIGGMTLTPSPTAEQYMACSNMPQVGDTQYPADISLPNKYAVGYTNADGEVTTTVHAGDIPTPVKVFALWSESNSSGHNAIISNTSDELVITTGIADSDSFSMSKSISNPEGWDRDNEVVAINILAADHFNNLVPEGTTITFRTEGGAIDGSCTTGSKDDSNPNGSCSVEWRSQTPRPFSSTMVVCPNGGYNDGDTISTAPPCIGNDYSLYSNGANSIIPEPRPGRATVTAYAIGEESFVDLNGNGLFDSGEFFLDLSEAFTDHNQDGRYRNYARYVGDTPLSGEPAGSINEEFIDYNSDNVFNEGDDLYTGLLCAEGSEADCTDTGTGDFQSQVNIYRNVTIVMSGSEPYIRLVDIDSDTNEMSQVTGVDLVNNGSVTVSLFASDVNNNTLPYGTTITASTDNGELVGTTEYTIGSNIGYKPEQFNFTLTQEASPNQKSSGVLVITVQTPKGTAKSISTLVLDAG</sequence>
<dbReference type="PROSITE" id="PS51127">
    <property type="entry name" value="BIG1"/>
    <property type="match status" value="2"/>
</dbReference>
<evidence type="ECO:0000313" key="6">
    <source>
        <dbReference type="Proteomes" id="UP001529491"/>
    </source>
</evidence>
<keyword evidence="3" id="KW-0732">Signal</keyword>
<evidence type="ECO:0000256" key="1">
    <source>
        <dbReference type="ARBA" id="ARBA00010116"/>
    </source>
</evidence>
<evidence type="ECO:0000259" key="4">
    <source>
        <dbReference type="PROSITE" id="PS51127"/>
    </source>
</evidence>
<dbReference type="InterPro" id="IPR013783">
    <property type="entry name" value="Ig-like_fold"/>
</dbReference>
<feature type="signal peptide" evidence="3">
    <location>
        <begin position="1"/>
        <end position="19"/>
    </location>
</feature>
<evidence type="ECO:0000256" key="2">
    <source>
        <dbReference type="SAM" id="MobiDB-lite"/>
    </source>
</evidence>
<dbReference type="SMART" id="SM00634">
    <property type="entry name" value="BID_1"/>
    <property type="match status" value="3"/>
</dbReference>
<dbReference type="Gene3D" id="2.60.40.10">
    <property type="entry name" value="Immunoglobulins"/>
    <property type="match status" value="2"/>
</dbReference>
<protein>
    <submittedName>
        <fullName evidence="5">Invasin</fullName>
    </submittedName>
</protein>
<name>A0ABZ0K1U7_9GAMM</name>
<dbReference type="Proteomes" id="UP001529491">
    <property type="component" value="Chromosome"/>
</dbReference>
<accession>A0ABZ0K1U7</accession>
<keyword evidence="6" id="KW-1185">Reference proteome</keyword>
<feature type="domain" description="Big-1" evidence="4">
    <location>
        <begin position="42"/>
        <end position="137"/>
    </location>
</feature>
<dbReference type="SUPFAM" id="SSF49373">
    <property type="entry name" value="Invasin/intimin cell-adhesion fragments"/>
    <property type="match status" value="4"/>
</dbReference>
<dbReference type="PROSITE" id="PS51257">
    <property type="entry name" value="PROKAR_LIPOPROTEIN"/>
    <property type="match status" value="1"/>
</dbReference>